<dbReference type="SMART" id="SM00342">
    <property type="entry name" value="HTH_ARAC"/>
    <property type="match status" value="1"/>
</dbReference>
<dbReference type="Proteomes" id="UP000659344">
    <property type="component" value="Unassembled WGS sequence"/>
</dbReference>
<dbReference type="PANTHER" id="PTHR42713">
    <property type="entry name" value="HISTIDINE KINASE-RELATED"/>
    <property type="match status" value="1"/>
</dbReference>
<evidence type="ECO:0000256" key="4">
    <source>
        <dbReference type="ARBA" id="ARBA00023012"/>
    </source>
</evidence>
<feature type="modified residue" description="4-aspartylphosphate" evidence="8">
    <location>
        <position position="55"/>
    </location>
</feature>
<reference evidence="13" key="1">
    <citation type="journal article" date="2019" name="Int. J. Syst. Evol. Microbiol.">
        <title>The Global Catalogue of Microorganisms (GCM) 10K type strain sequencing project: providing services to taxonomists for standard genome sequencing and annotation.</title>
        <authorList>
            <consortium name="The Broad Institute Genomics Platform"/>
            <consortium name="The Broad Institute Genome Sequencing Center for Infectious Disease"/>
            <person name="Wu L."/>
            <person name="Ma J."/>
        </authorList>
    </citation>
    <scope>NUCLEOTIDE SEQUENCE [LARGE SCALE GENOMIC DNA]</scope>
    <source>
        <strain evidence="13">CGMCC 1.12769</strain>
    </source>
</reference>
<evidence type="ECO:0000256" key="6">
    <source>
        <dbReference type="ARBA" id="ARBA00023125"/>
    </source>
</evidence>
<comment type="subcellular location">
    <subcellularLocation>
        <location evidence="1">Cytoplasm</location>
    </subcellularLocation>
</comment>
<keyword evidence="6" id="KW-0238">DNA-binding</keyword>
<feature type="domain" description="Response regulatory" evidence="11">
    <location>
        <begin position="3"/>
        <end position="120"/>
    </location>
</feature>
<evidence type="ECO:0000313" key="13">
    <source>
        <dbReference type="Proteomes" id="UP000659344"/>
    </source>
</evidence>
<keyword evidence="2" id="KW-0963">Cytoplasm</keyword>
<evidence type="ECO:0008006" key="14">
    <source>
        <dbReference type="Google" id="ProtNLM"/>
    </source>
</evidence>
<keyword evidence="4" id="KW-0902">Two-component regulatory system</keyword>
<dbReference type="SMART" id="SM00448">
    <property type="entry name" value="REC"/>
    <property type="match status" value="1"/>
</dbReference>
<evidence type="ECO:0000259" key="11">
    <source>
        <dbReference type="PROSITE" id="PS50110"/>
    </source>
</evidence>
<dbReference type="SUPFAM" id="SSF46689">
    <property type="entry name" value="Homeodomain-like"/>
    <property type="match status" value="2"/>
</dbReference>
<keyword evidence="9" id="KW-0175">Coiled coil</keyword>
<dbReference type="CDD" id="cd17536">
    <property type="entry name" value="REC_YesN-like"/>
    <property type="match status" value="1"/>
</dbReference>
<dbReference type="InterPro" id="IPR011006">
    <property type="entry name" value="CheY-like_superfamily"/>
</dbReference>
<dbReference type="RefSeq" id="WP_188535391.1">
    <property type="nucleotide sequence ID" value="NZ_BMFT01000001.1"/>
</dbReference>
<keyword evidence="13" id="KW-1185">Reference proteome</keyword>
<keyword evidence="7" id="KW-0804">Transcription</keyword>
<dbReference type="PROSITE" id="PS50110">
    <property type="entry name" value="RESPONSE_REGULATORY"/>
    <property type="match status" value="1"/>
</dbReference>
<evidence type="ECO:0000256" key="7">
    <source>
        <dbReference type="ARBA" id="ARBA00023163"/>
    </source>
</evidence>
<evidence type="ECO:0000256" key="2">
    <source>
        <dbReference type="ARBA" id="ARBA00022490"/>
    </source>
</evidence>
<evidence type="ECO:0000256" key="5">
    <source>
        <dbReference type="ARBA" id="ARBA00023015"/>
    </source>
</evidence>
<evidence type="ECO:0000313" key="12">
    <source>
        <dbReference type="EMBL" id="GGH12191.1"/>
    </source>
</evidence>
<sequence length="547" mass="63179">MKKVLLVDDEILIRETIRDCIHWEKEGFLYCGDASDGEVALPMIEQMKPDILITDIKMPFMNGLELCTIVRRAMPEIKIIILSGHGEFEYARAALSMDIEEYCLKPISSSDLIGLLHRVSEKIDRERSEKEHIEQLKQSENERKSLTFDKLLNDLCSGFLTTTEAIHAASILSIPLIARYYAVAVIDIRCSEDLSPFDPQVSDTIAEESLILQQTFTTNHADVLEFKPSRTKSVWIIKGDSQEALEGYLESLHVIQENSYKQSRNFTISVGIGSIQDRIQGIHISFLDAEEDMYWQRLSRQNSQNLWEANRSSMNQNIFLDRNVIIGFLKVGSPSQTQSFIRNFAAGLEQIDWNSSLTGYYILNDITLGVFRTAEELYRSPEGTEAILHDFQKSIESIRTWEEVCTYLIKLVEQFWLWRSKSSDRYADLLIKVKEYIQANYNKNYISLQDAAEYVNVSPSHLSKIFSQETGQTFIDYLTQKRIRRAMELLQSTQARTYEVAFQVGYNDAHYFSNLFKRITGMTTTEFRKKGTSKTDKEHYEIKHSIH</sequence>
<evidence type="ECO:0000256" key="3">
    <source>
        <dbReference type="ARBA" id="ARBA00022553"/>
    </source>
</evidence>
<name>A0ABQ1Y4U5_9BACL</name>
<dbReference type="InterPro" id="IPR001789">
    <property type="entry name" value="Sig_transdc_resp-reg_receiver"/>
</dbReference>
<protein>
    <recommendedName>
        <fullName evidence="14">Two-component system, response regulator YesN</fullName>
    </recommendedName>
</protein>
<dbReference type="PROSITE" id="PS01124">
    <property type="entry name" value="HTH_ARAC_FAMILY_2"/>
    <property type="match status" value="1"/>
</dbReference>
<keyword evidence="3 8" id="KW-0597">Phosphoprotein</keyword>
<gene>
    <name evidence="12" type="ORF">GCM10008013_04490</name>
</gene>
<evidence type="ECO:0000256" key="9">
    <source>
        <dbReference type="SAM" id="Coils"/>
    </source>
</evidence>
<dbReference type="InterPro" id="IPR018060">
    <property type="entry name" value="HTH_AraC"/>
</dbReference>
<dbReference type="Pfam" id="PF00072">
    <property type="entry name" value="Response_reg"/>
    <property type="match status" value="1"/>
</dbReference>
<organism evidence="12 13">
    <name type="scientific">Paenibacillus segetis</name>
    <dbReference type="NCBI Taxonomy" id="1325360"/>
    <lineage>
        <taxon>Bacteria</taxon>
        <taxon>Bacillati</taxon>
        <taxon>Bacillota</taxon>
        <taxon>Bacilli</taxon>
        <taxon>Bacillales</taxon>
        <taxon>Paenibacillaceae</taxon>
        <taxon>Paenibacillus</taxon>
    </lineage>
</organism>
<dbReference type="Pfam" id="PF12833">
    <property type="entry name" value="HTH_18"/>
    <property type="match status" value="1"/>
</dbReference>
<dbReference type="Gene3D" id="3.40.50.2300">
    <property type="match status" value="1"/>
</dbReference>
<keyword evidence="5" id="KW-0805">Transcription regulation</keyword>
<evidence type="ECO:0000256" key="8">
    <source>
        <dbReference type="PROSITE-ProRule" id="PRU00169"/>
    </source>
</evidence>
<evidence type="ECO:0000259" key="10">
    <source>
        <dbReference type="PROSITE" id="PS01124"/>
    </source>
</evidence>
<proteinExistence type="predicted"/>
<dbReference type="SUPFAM" id="SSF52172">
    <property type="entry name" value="CheY-like"/>
    <property type="match status" value="1"/>
</dbReference>
<accession>A0ABQ1Y4U5</accession>
<dbReference type="Gene3D" id="1.10.10.60">
    <property type="entry name" value="Homeodomain-like"/>
    <property type="match status" value="2"/>
</dbReference>
<dbReference type="EMBL" id="BMFT01000001">
    <property type="protein sequence ID" value="GGH12191.1"/>
    <property type="molecule type" value="Genomic_DNA"/>
</dbReference>
<dbReference type="InterPro" id="IPR051552">
    <property type="entry name" value="HptR"/>
</dbReference>
<feature type="coiled-coil region" evidence="9">
    <location>
        <begin position="116"/>
        <end position="143"/>
    </location>
</feature>
<dbReference type="PANTHER" id="PTHR42713:SF3">
    <property type="entry name" value="TRANSCRIPTIONAL REGULATORY PROTEIN HPTR"/>
    <property type="match status" value="1"/>
</dbReference>
<feature type="domain" description="HTH araC/xylS-type" evidence="10">
    <location>
        <begin position="431"/>
        <end position="530"/>
    </location>
</feature>
<evidence type="ECO:0000256" key="1">
    <source>
        <dbReference type="ARBA" id="ARBA00004496"/>
    </source>
</evidence>
<dbReference type="InterPro" id="IPR009057">
    <property type="entry name" value="Homeodomain-like_sf"/>
</dbReference>
<comment type="caution">
    <text evidence="12">The sequence shown here is derived from an EMBL/GenBank/DDBJ whole genome shotgun (WGS) entry which is preliminary data.</text>
</comment>